<reference evidence="1 2" key="1">
    <citation type="journal article" date="2024" name="Nat. Commun.">
        <title>Phylogenomics reveals the evolutionary origins of lichenization in chlorophyte algae.</title>
        <authorList>
            <person name="Puginier C."/>
            <person name="Libourel C."/>
            <person name="Otte J."/>
            <person name="Skaloud P."/>
            <person name="Haon M."/>
            <person name="Grisel S."/>
            <person name="Petersen M."/>
            <person name="Berrin J.G."/>
            <person name="Delaux P.M."/>
            <person name="Dal Grande F."/>
            <person name="Keller J."/>
        </authorList>
    </citation>
    <scope>NUCLEOTIDE SEQUENCE [LARGE SCALE GENOMIC DNA]</scope>
    <source>
        <strain evidence="1 2">SAG 2036</strain>
    </source>
</reference>
<proteinExistence type="predicted"/>
<dbReference type="AlphaFoldDB" id="A0AAW1NQZ7"/>
<keyword evidence="2" id="KW-1185">Reference proteome</keyword>
<name>A0AAW1NQZ7_9CHLO</name>
<accession>A0AAW1NQZ7</accession>
<comment type="caution">
    <text evidence="1">The sequence shown here is derived from an EMBL/GenBank/DDBJ whole genome shotgun (WGS) entry which is preliminary data.</text>
</comment>
<evidence type="ECO:0000313" key="1">
    <source>
        <dbReference type="EMBL" id="KAK9790951.1"/>
    </source>
</evidence>
<evidence type="ECO:0000313" key="2">
    <source>
        <dbReference type="Proteomes" id="UP001465755"/>
    </source>
</evidence>
<protein>
    <submittedName>
        <fullName evidence="1">Uncharacterized protein</fullName>
    </submittedName>
</protein>
<gene>
    <name evidence="1" type="ORF">WJX73_010047</name>
</gene>
<sequence>MRTGHLDLTQLTAAPVGQATHWRAISGLTGRMNTLQSSDSEAAKQRSELQEATLSSSRRLKQIRQGSLSSADVYAAALVFCGSVVCCIVNCKRSRSSKRVQLVPQTSHARLLMLSAKQPKDGAPHSGAHNVALAMESSHLRRHISKGGDAGIPQGEFSSTAVSFALCVIL</sequence>
<organism evidence="1 2">
    <name type="scientific">Symbiochloris irregularis</name>
    <dbReference type="NCBI Taxonomy" id="706552"/>
    <lineage>
        <taxon>Eukaryota</taxon>
        <taxon>Viridiplantae</taxon>
        <taxon>Chlorophyta</taxon>
        <taxon>core chlorophytes</taxon>
        <taxon>Trebouxiophyceae</taxon>
        <taxon>Trebouxiales</taxon>
        <taxon>Trebouxiaceae</taxon>
        <taxon>Symbiochloris</taxon>
    </lineage>
</organism>
<dbReference type="Proteomes" id="UP001465755">
    <property type="component" value="Unassembled WGS sequence"/>
</dbReference>
<dbReference type="EMBL" id="JALJOQ010000185">
    <property type="protein sequence ID" value="KAK9790951.1"/>
    <property type="molecule type" value="Genomic_DNA"/>
</dbReference>